<keyword evidence="9" id="KW-0560">Oxidoreductase</keyword>
<feature type="transmembrane region" description="Helical" evidence="13">
    <location>
        <begin position="166"/>
        <end position="184"/>
    </location>
</feature>
<keyword evidence="16" id="KW-1185">Reference proteome</keyword>
<dbReference type="Gene3D" id="2.40.30.10">
    <property type="entry name" value="Translation factors"/>
    <property type="match status" value="1"/>
</dbReference>
<keyword evidence="12 13" id="KW-0472">Membrane</keyword>
<evidence type="ECO:0000256" key="10">
    <source>
        <dbReference type="ARBA" id="ARBA00023004"/>
    </source>
</evidence>
<dbReference type="PANTHER" id="PTHR47354:SF8">
    <property type="entry name" value="1,2-PHENYLACETYL-COA EPOXIDASE, SUBUNIT E"/>
    <property type="match status" value="1"/>
</dbReference>
<keyword evidence="11" id="KW-0411">Iron-sulfur</keyword>
<evidence type="ECO:0000256" key="3">
    <source>
        <dbReference type="ARBA" id="ARBA00022630"/>
    </source>
</evidence>
<keyword evidence="4 13" id="KW-0812">Transmembrane</keyword>
<keyword evidence="5" id="KW-0001">2Fe-2S</keyword>
<dbReference type="PANTHER" id="PTHR47354">
    <property type="entry name" value="NADH OXIDOREDUCTASE HCR"/>
    <property type="match status" value="1"/>
</dbReference>
<comment type="subcellular location">
    <subcellularLocation>
        <location evidence="2">Membrane</location>
        <topology evidence="2">Multi-pass membrane protein</topology>
    </subcellularLocation>
</comment>
<evidence type="ECO:0000256" key="8">
    <source>
        <dbReference type="ARBA" id="ARBA00022989"/>
    </source>
</evidence>
<evidence type="ECO:0000256" key="6">
    <source>
        <dbReference type="ARBA" id="ARBA00022723"/>
    </source>
</evidence>
<dbReference type="InterPro" id="IPR039261">
    <property type="entry name" value="FNR_nucleotide-bd"/>
</dbReference>
<accession>A0ABR5F405</accession>
<sequence>MSGAARGRPVPPRWSPGLAVRLALAAWGVVVVALWWFDTSASSVHGAGPAMTAAGRVSGLLAAYLVLVQLLFMARIPVLERAVGFDRLAAWHRGLGTNVVLLIVVHILLTVWGYGLTTHHQPLSELVTVVTTYPEMWKATVGTLLFVAVGVVSARAVRRRVSYEAWYLLHLTVYLAVLLVYSHQTATGVDFVGHPVNRLLWQGMYLAVAACLVVWRLVLPAVAVARHRMTVERVVHEAPGVVSVWIRGRDLHRLGAVAGQFLLWRFAVRGHLVSAHPYSLSAPPRPDRLRITVRATGDHSRAIAHLRPGTPVVAEGPFGHFTAEHATRGRTLLVGGGSGIGPVRALAEDLLARGDDVVVVHRVSRADDLILWLEFERLAGNGRLIVHRVVGSRHDLGYDPLAARFLVAAVPDVAERDVFVCGPPGMTRAVVQALRGLGLSDKQIHTEEFTLR</sequence>
<feature type="transmembrane region" description="Helical" evidence="13">
    <location>
        <begin position="18"/>
        <end position="37"/>
    </location>
</feature>
<feature type="transmembrane region" description="Helical" evidence="13">
    <location>
        <begin position="95"/>
        <end position="116"/>
    </location>
</feature>
<evidence type="ECO:0000256" key="9">
    <source>
        <dbReference type="ARBA" id="ARBA00023002"/>
    </source>
</evidence>
<dbReference type="RefSeq" id="WP_047223126.1">
    <property type="nucleotide sequence ID" value="NZ_JWIO01000015.1"/>
</dbReference>
<dbReference type="SUPFAM" id="SSF52343">
    <property type="entry name" value="Ferredoxin reductase-like, C-terminal NADP-linked domain"/>
    <property type="match status" value="1"/>
</dbReference>
<evidence type="ECO:0000256" key="2">
    <source>
        <dbReference type="ARBA" id="ARBA00004141"/>
    </source>
</evidence>
<evidence type="ECO:0000256" key="11">
    <source>
        <dbReference type="ARBA" id="ARBA00023014"/>
    </source>
</evidence>
<dbReference type="PROSITE" id="PS51384">
    <property type="entry name" value="FAD_FR"/>
    <property type="match status" value="1"/>
</dbReference>
<reference evidence="15 16" key="1">
    <citation type="submission" date="2014-12" db="EMBL/GenBank/DDBJ databases">
        <title>Frankia sp. BMG5.1 draft genome.</title>
        <authorList>
            <person name="Gtari M."/>
            <person name="Ghodhbane-Gtari F."/>
            <person name="Nouioui I."/>
            <person name="Ktari A."/>
            <person name="Hezbri K."/>
            <person name="Mimouni W."/>
            <person name="Sbissi I."/>
            <person name="Ayari A."/>
            <person name="Yamanaka T."/>
            <person name="Normand P."/>
            <person name="Tisa L.S."/>
            <person name="Boudabous A."/>
        </authorList>
    </citation>
    <scope>NUCLEOTIDE SEQUENCE [LARGE SCALE GENOMIC DNA]</scope>
    <source>
        <strain evidence="15 16">BMG5.1</strain>
    </source>
</reference>
<keyword evidence="6" id="KW-0479">Metal-binding</keyword>
<evidence type="ECO:0000313" key="15">
    <source>
        <dbReference type="EMBL" id="KLL11438.1"/>
    </source>
</evidence>
<dbReference type="InterPro" id="IPR001433">
    <property type="entry name" value="OxRdtase_FAD/NAD-bd"/>
</dbReference>
<evidence type="ECO:0000256" key="12">
    <source>
        <dbReference type="ARBA" id="ARBA00023136"/>
    </source>
</evidence>
<dbReference type="CDD" id="cd06198">
    <property type="entry name" value="FNR_like_3"/>
    <property type="match status" value="1"/>
</dbReference>
<dbReference type="PRINTS" id="PR00410">
    <property type="entry name" value="PHEHYDRXLASE"/>
</dbReference>
<dbReference type="Pfam" id="PF00175">
    <property type="entry name" value="NAD_binding_1"/>
    <property type="match status" value="1"/>
</dbReference>
<evidence type="ECO:0000256" key="7">
    <source>
        <dbReference type="ARBA" id="ARBA00022827"/>
    </source>
</evidence>
<dbReference type="Pfam" id="PF01794">
    <property type="entry name" value="Ferric_reduct"/>
    <property type="match status" value="1"/>
</dbReference>
<keyword evidence="3" id="KW-0285">Flavoprotein</keyword>
<keyword evidence="7" id="KW-0274">FAD</keyword>
<dbReference type="Gene3D" id="3.40.50.80">
    <property type="entry name" value="Nucleotide-binding domain of ferredoxin-NADP reductase (FNR) module"/>
    <property type="match status" value="1"/>
</dbReference>
<keyword evidence="8 13" id="KW-1133">Transmembrane helix</keyword>
<comment type="caution">
    <text evidence="15">The sequence shown here is derived from an EMBL/GenBank/DDBJ whole genome shotgun (WGS) entry which is preliminary data.</text>
</comment>
<feature type="transmembrane region" description="Helical" evidence="13">
    <location>
        <begin position="204"/>
        <end position="225"/>
    </location>
</feature>
<evidence type="ECO:0000259" key="14">
    <source>
        <dbReference type="PROSITE" id="PS51384"/>
    </source>
</evidence>
<dbReference type="InterPro" id="IPR050415">
    <property type="entry name" value="MRET"/>
</dbReference>
<name>A0ABR5F405_9ACTN</name>
<gene>
    <name evidence="15" type="ORF">FrCorBMG51_11645</name>
</gene>
<organism evidence="15 16">
    <name type="scientific">Protofrankia coriariae</name>
    <dbReference type="NCBI Taxonomy" id="1562887"/>
    <lineage>
        <taxon>Bacteria</taxon>
        <taxon>Bacillati</taxon>
        <taxon>Actinomycetota</taxon>
        <taxon>Actinomycetes</taxon>
        <taxon>Frankiales</taxon>
        <taxon>Frankiaceae</taxon>
        <taxon>Protofrankia</taxon>
    </lineage>
</organism>
<feature type="transmembrane region" description="Helical" evidence="13">
    <location>
        <begin position="136"/>
        <end position="154"/>
    </location>
</feature>
<dbReference type="InterPro" id="IPR017938">
    <property type="entry name" value="Riboflavin_synthase-like_b-brl"/>
</dbReference>
<feature type="domain" description="FAD-binding FR-type" evidence="14">
    <location>
        <begin position="224"/>
        <end position="324"/>
    </location>
</feature>
<dbReference type="EMBL" id="JWIO01000015">
    <property type="protein sequence ID" value="KLL11438.1"/>
    <property type="molecule type" value="Genomic_DNA"/>
</dbReference>
<evidence type="ECO:0000256" key="4">
    <source>
        <dbReference type="ARBA" id="ARBA00022692"/>
    </source>
</evidence>
<proteinExistence type="predicted"/>
<dbReference type="InterPro" id="IPR017927">
    <property type="entry name" value="FAD-bd_FR_type"/>
</dbReference>
<dbReference type="Proteomes" id="UP000035425">
    <property type="component" value="Unassembled WGS sequence"/>
</dbReference>
<evidence type="ECO:0000256" key="1">
    <source>
        <dbReference type="ARBA" id="ARBA00001974"/>
    </source>
</evidence>
<protein>
    <submittedName>
        <fullName evidence="15">Oxidoreductase</fullName>
    </submittedName>
</protein>
<feature type="transmembrane region" description="Helical" evidence="13">
    <location>
        <begin position="57"/>
        <end position="74"/>
    </location>
</feature>
<dbReference type="InterPro" id="IPR013130">
    <property type="entry name" value="Fe3_Rdtase_TM_dom"/>
</dbReference>
<evidence type="ECO:0000256" key="5">
    <source>
        <dbReference type="ARBA" id="ARBA00022714"/>
    </source>
</evidence>
<evidence type="ECO:0000256" key="13">
    <source>
        <dbReference type="SAM" id="Phobius"/>
    </source>
</evidence>
<evidence type="ECO:0000313" key="16">
    <source>
        <dbReference type="Proteomes" id="UP000035425"/>
    </source>
</evidence>
<keyword evidence="10" id="KW-0408">Iron</keyword>
<comment type="cofactor">
    <cofactor evidence="1">
        <name>FAD</name>
        <dbReference type="ChEBI" id="CHEBI:57692"/>
    </cofactor>
</comment>
<dbReference type="SUPFAM" id="SSF63380">
    <property type="entry name" value="Riboflavin synthase domain-like"/>
    <property type="match status" value="1"/>
</dbReference>